<dbReference type="InterPro" id="IPR002935">
    <property type="entry name" value="SAM_O-MeTrfase"/>
</dbReference>
<gene>
    <name evidence="4" type="ORF">DFR49_1172</name>
</gene>
<dbReference type="Pfam" id="PF01596">
    <property type="entry name" value="Methyltransf_3"/>
    <property type="match status" value="1"/>
</dbReference>
<accession>A0A397PAN2</accession>
<dbReference type="CDD" id="cd02440">
    <property type="entry name" value="AdoMet_MTases"/>
    <property type="match status" value="1"/>
</dbReference>
<proteinExistence type="predicted"/>
<reference evidence="4 5" key="1">
    <citation type="submission" date="2018-08" db="EMBL/GenBank/DDBJ databases">
        <title>Genomic Encyclopedia of Type Strains, Phase IV (KMG-IV): sequencing the most valuable type-strain genomes for metagenomic binning, comparative biology and taxonomic classification.</title>
        <authorList>
            <person name="Goeker M."/>
        </authorList>
    </citation>
    <scope>NUCLEOTIDE SEQUENCE [LARGE SCALE GENOMIC DNA]</scope>
    <source>
        <strain evidence="4 5">DSM 25527</strain>
    </source>
</reference>
<dbReference type="PANTHER" id="PTHR10509:SF14">
    <property type="entry name" value="CAFFEOYL-COA O-METHYLTRANSFERASE 3-RELATED"/>
    <property type="match status" value="1"/>
</dbReference>
<evidence type="ECO:0000313" key="4">
    <source>
        <dbReference type="EMBL" id="RIA46626.1"/>
    </source>
</evidence>
<dbReference type="GO" id="GO:0008757">
    <property type="term" value="F:S-adenosylmethionine-dependent methyltransferase activity"/>
    <property type="evidence" value="ECO:0007669"/>
    <property type="project" value="TreeGrafter"/>
</dbReference>
<organism evidence="4 5">
    <name type="scientific">Hephaestia caeni</name>
    <dbReference type="NCBI Taxonomy" id="645617"/>
    <lineage>
        <taxon>Bacteria</taxon>
        <taxon>Pseudomonadati</taxon>
        <taxon>Pseudomonadota</taxon>
        <taxon>Alphaproteobacteria</taxon>
        <taxon>Sphingomonadales</taxon>
        <taxon>Sphingomonadaceae</taxon>
        <taxon>Hephaestia</taxon>
    </lineage>
</organism>
<dbReference type="GO" id="GO:0032259">
    <property type="term" value="P:methylation"/>
    <property type="evidence" value="ECO:0007669"/>
    <property type="project" value="UniProtKB-KW"/>
</dbReference>
<name>A0A397PAN2_9SPHN</name>
<dbReference type="SUPFAM" id="SSF53335">
    <property type="entry name" value="S-adenosyl-L-methionine-dependent methyltransferases"/>
    <property type="match status" value="1"/>
</dbReference>
<dbReference type="InterPro" id="IPR029063">
    <property type="entry name" value="SAM-dependent_MTases_sf"/>
</dbReference>
<dbReference type="PROSITE" id="PS51682">
    <property type="entry name" value="SAM_OMT_I"/>
    <property type="match status" value="1"/>
</dbReference>
<dbReference type="AlphaFoldDB" id="A0A397PAN2"/>
<protein>
    <submittedName>
        <fullName evidence="4">Putative O-methyltransferase YrrM</fullName>
    </submittedName>
</protein>
<keyword evidence="1 4" id="KW-0489">Methyltransferase</keyword>
<dbReference type="GO" id="GO:0008171">
    <property type="term" value="F:O-methyltransferase activity"/>
    <property type="evidence" value="ECO:0007669"/>
    <property type="project" value="InterPro"/>
</dbReference>
<evidence type="ECO:0000256" key="3">
    <source>
        <dbReference type="ARBA" id="ARBA00022691"/>
    </source>
</evidence>
<dbReference type="RefSeq" id="WP_119034718.1">
    <property type="nucleotide sequence ID" value="NZ_QXDC01000002.1"/>
</dbReference>
<keyword evidence="2 4" id="KW-0808">Transferase</keyword>
<dbReference type="Gene3D" id="3.40.50.150">
    <property type="entry name" value="Vaccinia Virus protein VP39"/>
    <property type="match status" value="1"/>
</dbReference>
<dbReference type="InterPro" id="IPR050362">
    <property type="entry name" value="Cation-dep_OMT"/>
</dbReference>
<dbReference type="OrthoDB" id="9799672at2"/>
<comment type="caution">
    <text evidence="4">The sequence shown here is derived from an EMBL/GenBank/DDBJ whole genome shotgun (WGS) entry which is preliminary data.</text>
</comment>
<dbReference type="Proteomes" id="UP000266568">
    <property type="component" value="Unassembled WGS sequence"/>
</dbReference>
<sequence length="221" mass="23158">MSDPRWTEVDHYIEGKLLGDDAALGAALAANHDGGLPAIDVSAAQGRFLHLLALAGRAARILEVGTLGGYSTIELARGLAEGGRVVTLEIDPHHAEVARANIDRAGLSDRVDIRVAPAINTLDAMVAGGEAPFDLVFIDADKTGNAAYFDRAVALSRPGTIIIVDNVIRDGGVIDPASDDAAIKGTRALFDALERDDRVVATAVQTVGVKKWDGFVMAVVK</sequence>
<evidence type="ECO:0000313" key="5">
    <source>
        <dbReference type="Proteomes" id="UP000266568"/>
    </source>
</evidence>
<keyword evidence="5" id="KW-1185">Reference proteome</keyword>
<keyword evidence="3" id="KW-0949">S-adenosyl-L-methionine</keyword>
<evidence type="ECO:0000256" key="2">
    <source>
        <dbReference type="ARBA" id="ARBA00022679"/>
    </source>
</evidence>
<dbReference type="PANTHER" id="PTHR10509">
    <property type="entry name" value="O-METHYLTRANSFERASE-RELATED"/>
    <property type="match status" value="1"/>
</dbReference>
<dbReference type="EMBL" id="QXDC01000002">
    <property type="protein sequence ID" value="RIA46626.1"/>
    <property type="molecule type" value="Genomic_DNA"/>
</dbReference>
<evidence type="ECO:0000256" key="1">
    <source>
        <dbReference type="ARBA" id="ARBA00022603"/>
    </source>
</evidence>